<dbReference type="AlphaFoldDB" id="A0A4D9F8J0"/>
<reference evidence="2 3" key="2">
    <citation type="submission" date="2019-04" db="EMBL/GenBank/DDBJ databases">
        <title>The genome sequence of big-headed turtle.</title>
        <authorList>
            <person name="Gong S."/>
        </authorList>
    </citation>
    <scope>NUCLEOTIDE SEQUENCE [LARGE SCALE GENOMIC DNA]</scope>
    <source>
        <strain evidence="2">DO16091913</strain>
        <tissue evidence="2">Muscle</tissue>
    </source>
</reference>
<dbReference type="Proteomes" id="UP000297703">
    <property type="component" value="Unassembled WGS sequence"/>
</dbReference>
<organism evidence="2 3">
    <name type="scientific">Platysternon megacephalum</name>
    <name type="common">big-headed turtle</name>
    <dbReference type="NCBI Taxonomy" id="55544"/>
    <lineage>
        <taxon>Eukaryota</taxon>
        <taxon>Metazoa</taxon>
        <taxon>Chordata</taxon>
        <taxon>Craniata</taxon>
        <taxon>Vertebrata</taxon>
        <taxon>Euteleostomi</taxon>
        <taxon>Archelosauria</taxon>
        <taxon>Testudinata</taxon>
        <taxon>Testudines</taxon>
        <taxon>Cryptodira</taxon>
        <taxon>Durocryptodira</taxon>
        <taxon>Testudinoidea</taxon>
        <taxon>Platysternidae</taxon>
        <taxon>Platysternon</taxon>
    </lineage>
</organism>
<sequence length="185" mass="19502">MVTLRGERSPVPETSGAAGSTGSGQGWAVPCSSPALCWPSQGEACRVILGSRGGRAAVTVPDTRPLPGKAVLGGPSCQRPEPTLPRWDHPARNGAPCTPPLSSNNRDHPPRWDLPASCRDLTPPHPTGTPLLSSSNRDHCTFLPTAGTLRVSAGIFLAGVIETFLIPRETCSLPFAPQRLSCKER</sequence>
<evidence type="ECO:0000256" key="1">
    <source>
        <dbReference type="SAM" id="MobiDB-lite"/>
    </source>
</evidence>
<proteinExistence type="predicted"/>
<reference evidence="2 3" key="1">
    <citation type="submission" date="2019-04" db="EMBL/GenBank/DDBJ databases">
        <title>Draft genome of the big-headed turtle Platysternon megacephalum.</title>
        <authorList>
            <person name="Gong S."/>
        </authorList>
    </citation>
    <scope>NUCLEOTIDE SEQUENCE [LARGE SCALE GENOMIC DNA]</scope>
    <source>
        <strain evidence="2">DO16091913</strain>
        <tissue evidence="2">Muscle</tissue>
    </source>
</reference>
<comment type="caution">
    <text evidence="2">The sequence shown here is derived from an EMBL/GenBank/DDBJ whole genome shotgun (WGS) entry which is preliminary data.</text>
</comment>
<name>A0A4D9F8J0_9SAUR</name>
<feature type="region of interest" description="Disordered" evidence="1">
    <location>
        <begin position="59"/>
        <end position="108"/>
    </location>
</feature>
<accession>A0A4D9F8J0</accession>
<protein>
    <submittedName>
        <fullName evidence="2">Trafficking protein particle complex subunit 13</fullName>
    </submittedName>
</protein>
<keyword evidence="3" id="KW-1185">Reference proteome</keyword>
<evidence type="ECO:0000313" key="2">
    <source>
        <dbReference type="EMBL" id="TFK15692.1"/>
    </source>
</evidence>
<gene>
    <name evidence="2" type="ORF">DR999_PMT00565</name>
</gene>
<dbReference type="EMBL" id="QXTE01000003">
    <property type="protein sequence ID" value="TFK15692.1"/>
    <property type="molecule type" value="Genomic_DNA"/>
</dbReference>
<evidence type="ECO:0000313" key="3">
    <source>
        <dbReference type="Proteomes" id="UP000297703"/>
    </source>
</evidence>
<feature type="region of interest" description="Disordered" evidence="1">
    <location>
        <begin position="1"/>
        <end position="27"/>
    </location>
</feature>
<feature type="compositionally biased region" description="Basic and acidic residues" evidence="1">
    <location>
        <begin position="1"/>
        <end position="10"/>
    </location>
</feature>